<dbReference type="SUPFAM" id="SSF55073">
    <property type="entry name" value="Nucleotide cyclase"/>
    <property type="match status" value="1"/>
</dbReference>
<feature type="transmembrane region" description="Helical" evidence="4">
    <location>
        <begin position="169"/>
        <end position="187"/>
    </location>
</feature>
<dbReference type="Pfam" id="PF00990">
    <property type="entry name" value="GGDEF"/>
    <property type="match status" value="1"/>
</dbReference>
<organism evidence="6 7">
    <name type="scientific">Pseudoduganella lutea</name>
    <dbReference type="NCBI Taxonomy" id="321985"/>
    <lineage>
        <taxon>Bacteria</taxon>
        <taxon>Pseudomonadati</taxon>
        <taxon>Pseudomonadota</taxon>
        <taxon>Betaproteobacteria</taxon>
        <taxon>Burkholderiales</taxon>
        <taxon>Oxalobacteraceae</taxon>
        <taxon>Telluria group</taxon>
        <taxon>Pseudoduganella</taxon>
    </lineage>
</organism>
<dbReference type="PANTHER" id="PTHR45138:SF9">
    <property type="entry name" value="DIGUANYLATE CYCLASE DGCM-RELATED"/>
    <property type="match status" value="1"/>
</dbReference>
<keyword evidence="4" id="KW-0472">Membrane</keyword>
<dbReference type="OrthoDB" id="9813903at2"/>
<dbReference type="SMART" id="SM00267">
    <property type="entry name" value="GGDEF"/>
    <property type="match status" value="1"/>
</dbReference>
<feature type="transmembrane region" description="Helical" evidence="4">
    <location>
        <begin position="99"/>
        <end position="126"/>
    </location>
</feature>
<protein>
    <recommendedName>
        <fullName evidence="1">diguanylate cyclase</fullName>
        <ecNumber evidence="1">2.7.7.65</ecNumber>
    </recommendedName>
</protein>
<dbReference type="NCBIfam" id="TIGR00254">
    <property type="entry name" value="GGDEF"/>
    <property type="match status" value="1"/>
</dbReference>
<dbReference type="PROSITE" id="PS50887">
    <property type="entry name" value="GGDEF"/>
    <property type="match status" value="1"/>
</dbReference>
<dbReference type="AlphaFoldDB" id="A0A4P6L0B4"/>
<keyword evidence="7" id="KW-1185">Reference proteome</keyword>
<feature type="transmembrane region" description="Helical" evidence="4">
    <location>
        <begin position="282"/>
        <end position="304"/>
    </location>
</feature>
<evidence type="ECO:0000259" key="5">
    <source>
        <dbReference type="PROSITE" id="PS50887"/>
    </source>
</evidence>
<dbReference type="EMBL" id="CP035913">
    <property type="protein sequence ID" value="QBE64332.1"/>
    <property type="molecule type" value="Genomic_DNA"/>
</dbReference>
<evidence type="ECO:0000256" key="2">
    <source>
        <dbReference type="ARBA" id="ARBA00034247"/>
    </source>
</evidence>
<evidence type="ECO:0000256" key="3">
    <source>
        <dbReference type="SAM" id="MobiDB-lite"/>
    </source>
</evidence>
<feature type="transmembrane region" description="Helical" evidence="4">
    <location>
        <begin position="310"/>
        <end position="338"/>
    </location>
</feature>
<dbReference type="GO" id="GO:0052621">
    <property type="term" value="F:diguanylate cyclase activity"/>
    <property type="evidence" value="ECO:0007669"/>
    <property type="project" value="UniProtKB-EC"/>
</dbReference>
<dbReference type="InterPro" id="IPR029787">
    <property type="entry name" value="Nucleotide_cyclase"/>
</dbReference>
<dbReference type="EC" id="2.7.7.65" evidence="1"/>
<dbReference type="Gene3D" id="3.30.70.270">
    <property type="match status" value="1"/>
</dbReference>
<name>A0A4P6L0B4_9BURK</name>
<feature type="domain" description="GGDEF" evidence="5">
    <location>
        <begin position="421"/>
        <end position="555"/>
    </location>
</feature>
<proteinExistence type="predicted"/>
<sequence length="563" mass="59799">MLHAGVPAGKPTARPCVAACRSPPFRRRTVLPHRLKSPRAVASPIRGAAISGFLLLMPDGLPPGGRDRPLAGQHRRKRMSFNRSAANGRSRTDFDLKDALMVGVIVYACSIVGIYTAVPGVLAAFWPPNAVLVGLLLRRAHPPGVAHWIAAVAGYVLADLTMAHSWPKTIMLVSTNFAGISVCYLLFKRMSADYLGLRHPRSMLVFVLVVTAGAAAAGVSGIFIHPVLFGGTPLNGFAFWFTTELVNYIAMLPVMLTMPRLSHPFSWRMRSSDWPGWRVEQLAPLGAFAGSLWLGTVLGGPGVVPYPVPALLWCALTYSLFATAGITFVFSVWTLLAISSGALVIGVSVDSPQAIMSLRVGVILTALAPLTVASVMMARNELLARLKHAASHDPLTHVLNRGGFLAAAQALLAVPARLKTPSAIVLMMDIDFFKKVNDTHGHAAGDEVLTGFARLVEGCLRKGDLLGRLGGEEFAVLLPECGLHDGLAIAQRVCDTFAAQPTRLADGTQLHATVSIGVAHWNEPGTPVETILTAADAALYDAKRAGRNRVVASAALAMGKISG</sequence>
<dbReference type="FunFam" id="3.30.70.270:FF:000001">
    <property type="entry name" value="Diguanylate cyclase domain protein"/>
    <property type="match status" value="1"/>
</dbReference>
<feature type="transmembrane region" description="Helical" evidence="4">
    <location>
        <begin position="203"/>
        <end position="225"/>
    </location>
</feature>
<dbReference type="GO" id="GO:0043709">
    <property type="term" value="P:cell adhesion involved in single-species biofilm formation"/>
    <property type="evidence" value="ECO:0007669"/>
    <property type="project" value="TreeGrafter"/>
</dbReference>
<keyword evidence="4" id="KW-0812">Transmembrane</keyword>
<evidence type="ECO:0000313" key="7">
    <source>
        <dbReference type="Proteomes" id="UP000290637"/>
    </source>
</evidence>
<gene>
    <name evidence="6" type="ORF">EWM63_16135</name>
</gene>
<dbReference type="PANTHER" id="PTHR45138">
    <property type="entry name" value="REGULATORY COMPONENTS OF SENSORY TRANSDUCTION SYSTEM"/>
    <property type="match status" value="1"/>
</dbReference>
<dbReference type="GO" id="GO:1902201">
    <property type="term" value="P:negative regulation of bacterial-type flagellum-dependent cell motility"/>
    <property type="evidence" value="ECO:0007669"/>
    <property type="project" value="TreeGrafter"/>
</dbReference>
<dbReference type="KEGG" id="plue:EWM63_16135"/>
<dbReference type="Proteomes" id="UP000290637">
    <property type="component" value="Chromosome"/>
</dbReference>
<dbReference type="InterPro" id="IPR050469">
    <property type="entry name" value="Diguanylate_Cyclase"/>
</dbReference>
<feature type="region of interest" description="Disordered" evidence="3">
    <location>
        <begin position="65"/>
        <end position="84"/>
    </location>
</feature>
<accession>A0A4P6L0B4</accession>
<keyword evidence="4" id="KW-1133">Transmembrane helix</keyword>
<feature type="transmembrane region" description="Helical" evidence="4">
    <location>
        <begin position="237"/>
        <end position="261"/>
    </location>
</feature>
<dbReference type="GO" id="GO:0005886">
    <property type="term" value="C:plasma membrane"/>
    <property type="evidence" value="ECO:0007669"/>
    <property type="project" value="TreeGrafter"/>
</dbReference>
<comment type="catalytic activity">
    <reaction evidence="2">
        <text>2 GTP = 3',3'-c-di-GMP + 2 diphosphate</text>
        <dbReference type="Rhea" id="RHEA:24898"/>
        <dbReference type="ChEBI" id="CHEBI:33019"/>
        <dbReference type="ChEBI" id="CHEBI:37565"/>
        <dbReference type="ChEBI" id="CHEBI:58805"/>
        <dbReference type="EC" id="2.7.7.65"/>
    </reaction>
</comment>
<evidence type="ECO:0000313" key="6">
    <source>
        <dbReference type="EMBL" id="QBE64332.1"/>
    </source>
</evidence>
<dbReference type="InterPro" id="IPR000160">
    <property type="entry name" value="GGDEF_dom"/>
</dbReference>
<feature type="transmembrane region" description="Helical" evidence="4">
    <location>
        <begin position="358"/>
        <end position="378"/>
    </location>
</feature>
<dbReference type="CDD" id="cd01949">
    <property type="entry name" value="GGDEF"/>
    <property type="match status" value="1"/>
</dbReference>
<evidence type="ECO:0000256" key="4">
    <source>
        <dbReference type="SAM" id="Phobius"/>
    </source>
</evidence>
<reference evidence="6 7" key="1">
    <citation type="submission" date="2019-02" db="EMBL/GenBank/DDBJ databases">
        <title>Draft Genome Sequences of Six Type Strains of the Genus Massilia.</title>
        <authorList>
            <person name="Miess H."/>
            <person name="Frediansyhah A."/>
            <person name="Gross H."/>
        </authorList>
    </citation>
    <scope>NUCLEOTIDE SEQUENCE [LARGE SCALE GENOMIC DNA]</scope>
    <source>
        <strain evidence="6 7">DSM 17473</strain>
    </source>
</reference>
<dbReference type="InterPro" id="IPR043128">
    <property type="entry name" value="Rev_trsase/Diguanyl_cyclase"/>
</dbReference>
<evidence type="ECO:0000256" key="1">
    <source>
        <dbReference type="ARBA" id="ARBA00012528"/>
    </source>
</evidence>